<reference evidence="3 4" key="1">
    <citation type="journal article" date="2019" name="Environ. Microbiol.">
        <title>Species interactions and distinct microbial communities in high Arctic permafrost affected cryosols are associated with the CH4 and CO2 gas fluxes.</title>
        <authorList>
            <person name="Altshuler I."/>
            <person name="Hamel J."/>
            <person name="Turney S."/>
            <person name="Magnuson E."/>
            <person name="Levesque R."/>
            <person name="Greer C."/>
            <person name="Whyte L.G."/>
        </authorList>
    </citation>
    <scope>NUCLEOTIDE SEQUENCE [LARGE SCALE GENOMIC DNA]</scope>
    <source>
        <strain evidence="3 4">S5.1</strain>
    </source>
</reference>
<dbReference type="InterPro" id="IPR011055">
    <property type="entry name" value="Dup_hybrid_motif"/>
</dbReference>
<evidence type="ECO:0000259" key="2">
    <source>
        <dbReference type="Pfam" id="PF01551"/>
    </source>
</evidence>
<organism evidence="3 4">
    <name type="scientific">Sphingomonas oligophenolica</name>
    <dbReference type="NCBI Taxonomy" id="301154"/>
    <lineage>
        <taxon>Bacteria</taxon>
        <taxon>Pseudomonadati</taxon>
        <taxon>Pseudomonadota</taxon>
        <taxon>Alphaproteobacteria</taxon>
        <taxon>Sphingomonadales</taxon>
        <taxon>Sphingomonadaceae</taxon>
        <taxon>Sphingomonas</taxon>
    </lineage>
</organism>
<dbReference type="AlphaFoldDB" id="A0A502CMH6"/>
<evidence type="ECO:0000313" key="3">
    <source>
        <dbReference type="EMBL" id="TPG13750.1"/>
    </source>
</evidence>
<dbReference type="SUPFAM" id="SSF51261">
    <property type="entry name" value="Duplicated hybrid motif"/>
    <property type="match status" value="1"/>
</dbReference>
<sequence>MRWMLAAALMIPGVATVGAAQQAVSTPTGAFRYTGTLTQGGLIRGDAPRGTVSLTLDGEPVGIADGRFVAGFDRDAGQAAVLAATLADGRVVRQTLAIAPRDWNISRLSSLPKYPVPSAEFQRIRPGELAQIVAARAQATDAAGWRQDFVWPVTGRISTRFGSQRIYQNGEAGSYHSGIDIARATGTIVVAPADGVVILAARTPFTLEGNLLMLDHGMGLNSAFLHLSRIDVTPGDHVRQGQPIGLVGRTGRATGPHLHWSLRWHDAKLDPLLVAGAM</sequence>
<feature type="domain" description="M23ase beta-sheet core" evidence="2">
    <location>
        <begin position="175"/>
        <end position="271"/>
    </location>
</feature>
<evidence type="ECO:0000313" key="4">
    <source>
        <dbReference type="Proteomes" id="UP000318413"/>
    </source>
</evidence>
<dbReference type="InterPro" id="IPR050570">
    <property type="entry name" value="Cell_wall_metabolism_enzyme"/>
</dbReference>
<gene>
    <name evidence="3" type="ORF">EAH84_05235</name>
</gene>
<comment type="caution">
    <text evidence="3">The sequence shown here is derived from an EMBL/GenBank/DDBJ whole genome shotgun (WGS) entry which is preliminary data.</text>
</comment>
<protein>
    <submittedName>
        <fullName evidence="3">M23 family metallopeptidase</fullName>
    </submittedName>
</protein>
<dbReference type="Proteomes" id="UP000318413">
    <property type="component" value="Unassembled WGS sequence"/>
</dbReference>
<dbReference type="Pfam" id="PF01551">
    <property type="entry name" value="Peptidase_M23"/>
    <property type="match status" value="1"/>
</dbReference>
<evidence type="ECO:0000256" key="1">
    <source>
        <dbReference type="SAM" id="SignalP"/>
    </source>
</evidence>
<feature type="signal peptide" evidence="1">
    <location>
        <begin position="1"/>
        <end position="19"/>
    </location>
</feature>
<proteinExistence type="predicted"/>
<dbReference type="PANTHER" id="PTHR21666:SF285">
    <property type="entry name" value="M23 FAMILY METALLOPEPTIDASE"/>
    <property type="match status" value="1"/>
</dbReference>
<dbReference type="Gene3D" id="2.70.70.10">
    <property type="entry name" value="Glucose Permease (Domain IIA)"/>
    <property type="match status" value="1"/>
</dbReference>
<dbReference type="PANTHER" id="PTHR21666">
    <property type="entry name" value="PEPTIDASE-RELATED"/>
    <property type="match status" value="1"/>
</dbReference>
<dbReference type="CDD" id="cd12797">
    <property type="entry name" value="M23_peptidase"/>
    <property type="match status" value="1"/>
</dbReference>
<dbReference type="EMBL" id="RCZK01000003">
    <property type="protein sequence ID" value="TPG13750.1"/>
    <property type="molecule type" value="Genomic_DNA"/>
</dbReference>
<keyword evidence="4" id="KW-1185">Reference proteome</keyword>
<dbReference type="FunFam" id="2.70.70.10:FF:000019">
    <property type="entry name" value="M23 family peptidase"/>
    <property type="match status" value="1"/>
</dbReference>
<name>A0A502CMH6_9SPHN</name>
<dbReference type="OrthoDB" id="9815245at2"/>
<feature type="chain" id="PRO_5021235570" evidence="1">
    <location>
        <begin position="20"/>
        <end position="278"/>
    </location>
</feature>
<keyword evidence="1" id="KW-0732">Signal</keyword>
<accession>A0A502CMH6</accession>
<dbReference type="GO" id="GO:0004222">
    <property type="term" value="F:metalloendopeptidase activity"/>
    <property type="evidence" value="ECO:0007669"/>
    <property type="project" value="TreeGrafter"/>
</dbReference>
<dbReference type="InterPro" id="IPR016047">
    <property type="entry name" value="M23ase_b-sheet_dom"/>
</dbReference>